<evidence type="ECO:0000256" key="3">
    <source>
        <dbReference type="ARBA" id="ARBA00023002"/>
    </source>
</evidence>
<sequence>MSARTASGPRRVAVIGGGIAGLATAALLAAEGHDVEVFEQRDDVGGRAGSLAVDGFRFDTGPSWYLMPEVFEHFFRLLGTSVEEQLRLEVLDPAYRVFFEADRPGTPAPSPLDITADTGANLATFEDVEPGAGRALADYLSSSSEAYDVALRHFLYTSFTSPLGLASPDVLRRLPRLLPLLTRSLQDFVGARFSDRRLRQILGYPAVFLGSSPERVPALYHLMSGLDLTGGVMYPEGGFTRLIEAVAGQAAHHGARIRTGATVVGITTEELPAGRRPRRGPRSRATGLRWRDREGQEHVHAADLVVGAGDLHHLETRLLPPDLQTYPQSYWDRRTSGPGAVLVLLGVRGELPEMPHHSLFFTRDWKANFDAIFAGSVPDPASAYVCKPSATDPTVAPEGHENLFVLVPVPADPGLGRGGADGQGDAAVEAVADAAIRQVADWAGVPDLAERVVVRRTIGPGDFAADLSAWQGGMLGPGHTLRQSAMFRTGNVSKRVDGLLYAGSSTIPGIGLPMCLISAELVLKRLRGDTSAGPSPEPARPAEDLAVGPR</sequence>
<dbReference type="AlphaFoldDB" id="A0A543KJU1"/>
<comment type="pathway">
    <text evidence="1 4">Carotenoid biosynthesis.</text>
</comment>
<evidence type="ECO:0000256" key="2">
    <source>
        <dbReference type="ARBA" id="ARBA00022746"/>
    </source>
</evidence>
<dbReference type="PANTHER" id="PTHR43734">
    <property type="entry name" value="PHYTOENE DESATURASE"/>
    <property type="match status" value="1"/>
</dbReference>
<dbReference type="InterPro" id="IPR036188">
    <property type="entry name" value="FAD/NAD-bd_sf"/>
</dbReference>
<evidence type="ECO:0000313" key="8">
    <source>
        <dbReference type="Proteomes" id="UP000315133"/>
    </source>
</evidence>
<comment type="similarity">
    <text evidence="4">Belongs to the carotenoid/retinoid oxidoreductase family.</text>
</comment>
<dbReference type="NCBIfam" id="TIGR02734">
    <property type="entry name" value="crtI_fam"/>
    <property type="match status" value="1"/>
</dbReference>
<dbReference type="EMBL" id="VFPU01000001">
    <property type="protein sequence ID" value="TQM95306.1"/>
    <property type="molecule type" value="Genomic_DNA"/>
</dbReference>
<organism evidence="7 8">
    <name type="scientific">Ornithinimicrobium humiphilum</name>
    <dbReference type="NCBI Taxonomy" id="125288"/>
    <lineage>
        <taxon>Bacteria</taxon>
        <taxon>Bacillati</taxon>
        <taxon>Actinomycetota</taxon>
        <taxon>Actinomycetes</taxon>
        <taxon>Micrococcales</taxon>
        <taxon>Ornithinimicrobiaceae</taxon>
        <taxon>Ornithinimicrobium</taxon>
    </lineage>
</organism>
<feature type="region of interest" description="Disordered" evidence="5">
    <location>
        <begin position="528"/>
        <end position="550"/>
    </location>
</feature>
<dbReference type="Proteomes" id="UP000315133">
    <property type="component" value="Unassembled WGS sequence"/>
</dbReference>
<reference evidence="7 8" key="1">
    <citation type="submission" date="2019-06" db="EMBL/GenBank/DDBJ databases">
        <title>Sequencing the genomes of 1000 actinobacteria strains.</title>
        <authorList>
            <person name="Klenk H.-P."/>
        </authorList>
    </citation>
    <scope>NUCLEOTIDE SEQUENCE [LARGE SCALE GENOMIC DNA]</scope>
    <source>
        <strain evidence="7 8">DSM 12362</strain>
    </source>
</reference>
<dbReference type="SUPFAM" id="SSF51905">
    <property type="entry name" value="FAD/NAD(P)-binding domain"/>
    <property type="match status" value="1"/>
</dbReference>
<dbReference type="Pfam" id="PF01593">
    <property type="entry name" value="Amino_oxidase"/>
    <property type="match status" value="1"/>
</dbReference>
<evidence type="ECO:0000256" key="4">
    <source>
        <dbReference type="RuleBase" id="RU362075"/>
    </source>
</evidence>
<dbReference type="PANTHER" id="PTHR43734:SF1">
    <property type="entry name" value="PHYTOENE DESATURASE"/>
    <property type="match status" value="1"/>
</dbReference>
<protein>
    <submittedName>
        <fullName evidence="7">Phytoene desaturase</fullName>
    </submittedName>
</protein>
<keyword evidence="2 4" id="KW-0125">Carotenoid biosynthesis</keyword>
<accession>A0A543KJU1</accession>
<dbReference type="InterPro" id="IPR014105">
    <property type="entry name" value="Carotenoid/retinoid_OxRdtase"/>
</dbReference>
<evidence type="ECO:0000256" key="5">
    <source>
        <dbReference type="SAM" id="MobiDB-lite"/>
    </source>
</evidence>
<name>A0A543KJU1_9MICO</name>
<evidence type="ECO:0000313" key="7">
    <source>
        <dbReference type="EMBL" id="TQM95306.1"/>
    </source>
</evidence>
<dbReference type="GO" id="GO:0016491">
    <property type="term" value="F:oxidoreductase activity"/>
    <property type="evidence" value="ECO:0007669"/>
    <property type="project" value="UniProtKB-KW"/>
</dbReference>
<dbReference type="GO" id="GO:0016117">
    <property type="term" value="P:carotenoid biosynthetic process"/>
    <property type="evidence" value="ECO:0007669"/>
    <property type="project" value="UniProtKB-KW"/>
</dbReference>
<dbReference type="Gene3D" id="3.50.50.60">
    <property type="entry name" value="FAD/NAD(P)-binding domain"/>
    <property type="match status" value="2"/>
</dbReference>
<keyword evidence="8" id="KW-1185">Reference proteome</keyword>
<comment type="caution">
    <text evidence="7">The sequence shown here is derived from an EMBL/GenBank/DDBJ whole genome shotgun (WGS) entry which is preliminary data.</text>
</comment>
<feature type="domain" description="Amine oxidase" evidence="6">
    <location>
        <begin position="19"/>
        <end position="520"/>
    </location>
</feature>
<dbReference type="RefSeq" id="WP_170233478.1">
    <property type="nucleotide sequence ID" value="NZ_BAAAIL010000003.1"/>
</dbReference>
<keyword evidence="3 4" id="KW-0560">Oxidoreductase</keyword>
<proteinExistence type="inferred from homology"/>
<evidence type="ECO:0000256" key="1">
    <source>
        <dbReference type="ARBA" id="ARBA00004829"/>
    </source>
</evidence>
<evidence type="ECO:0000259" key="6">
    <source>
        <dbReference type="Pfam" id="PF01593"/>
    </source>
</evidence>
<gene>
    <name evidence="7" type="ORF">FB476_0145</name>
</gene>
<dbReference type="PRINTS" id="PR00419">
    <property type="entry name" value="ADXRDTASE"/>
</dbReference>
<dbReference type="InterPro" id="IPR002937">
    <property type="entry name" value="Amino_oxidase"/>
</dbReference>